<dbReference type="InterPro" id="IPR036770">
    <property type="entry name" value="Ankyrin_rpt-contain_sf"/>
</dbReference>
<dbReference type="InterPro" id="IPR052076">
    <property type="entry name" value="TRP_cation_channel"/>
</dbReference>
<dbReference type="OrthoDB" id="5402602at2759"/>
<reference evidence="15 16" key="1">
    <citation type="journal article" date="2017" name="Curr. Biol.">
        <title>The Evolution of Venom by Co-option of Single-Copy Genes.</title>
        <authorList>
            <person name="Martinson E.O."/>
            <person name="Mrinalini"/>
            <person name="Kelkar Y.D."/>
            <person name="Chang C.H."/>
            <person name="Werren J.H."/>
        </authorList>
    </citation>
    <scope>NUCLEOTIDE SEQUENCE [LARGE SCALE GENOMIC DNA]</scope>
    <source>
        <strain evidence="15 16">Alberta</strain>
        <tissue evidence="15">Whole body</tissue>
    </source>
</reference>
<dbReference type="InterPro" id="IPR005821">
    <property type="entry name" value="Ion_trans_dom"/>
</dbReference>
<evidence type="ECO:0000256" key="8">
    <source>
        <dbReference type="ARBA" id="ARBA00023065"/>
    </source>
</evidence>
<feature type="repeat" description="ANK" evidence="12">
    <location>
        <begin position="316"/>
        <end position="337"/>
    </location>
</feature>
<name>A0A232EK53_9HYME</name>
<evidence type="ECO:0000256" key="13">
    <source>
        <dbReference type="SAM" id="Phobius"/>
    </source>
</evidence>
<keyword evidence="5" id="KW-0677">Repeat</keyword>
<feature type="domain" description="Ion transport" evidence="14">
    <location>
        <begin position="478"/>
        <end position="711"/>
    </location>
</feature>
<evidence type="ECO:0000256" key="2">
    <source>
        <dbReference type="ARBA" id="ARBA00022448"/>
    </source>
</evidence>
<evidence type="ECO:0000256" key="3">
    <source>
        <dbReference type="ARBA" id="ARBA00022606"/>
    </source>
</evidence>
<feature type="transmembrane region" description="Helical" evidence="13">
    <location>
        <begin position="477"/>
        <end position="501"/>
    </location>
</feature>
<evidence type="ECO:0000256" key="4">
    <source>
        <dbReference type="ARBA" id="ARBA00022692"/>
    </source>
</evidence>
<keyword evidence="7 12" id="KW-0040">ANK repeat</keyword>
<evidence type="ECO:0000259" key="14">
    <source>
        <dbReference type="Pfam" id="PF00520"/>
    </source>
</evidence>
<dbReference type="PANTHER" id="PTHR47143">
    <property type="entry name" value="TRANSIENT RECEPTOR POTENTIAL CATION CHANNEL PROTEIN PAINLESS"/>
    <property type="match status" value="1"/>
</dbReference>
<evidence type="ECO:0000256" key="12">
    <source>
        <dbReference type="PROSITE-ProRule" id="PRU00023"/>
    </source>
</evidence>
<protein>
    <recommendedName>
        <fullName evidence="14">Ion transport domain-containing protein</fullName>
    </recommendedName>
</protein>
<dbReference type="STRING" id="543379.A0A232EK53"/>
<feature type="transmembrane region" description="Helical" evidence="13">
    <location>
        <begin position="616"/>
        <end position="635"/>
    </location>
</feature>
<keyword evidence="6 13" id="KW-1133">Transmembrane helix</keyword>
<keyword evidence="9 13" id="KW-0472">Membrane</keyword>
<keyword evidence="4 13" id="KW-0812">Transmembrane</keyword>
<evidence type="ECO:0000256" key="1">
    <source>
        <dbReference type="ARBA" id="ARBA00004141"/>
    </source>
</evidence>
<feature type="repeat" description="ANK" evidence="12">
    <location>
        <begin position="282"/>
        <end position="308"/>
    </location>
</feature>
<keyword evidence="3" id="KW-0716">Sensory transduction</keyword>
<evidence type="ECO:0000256" key="7">
    <source>
        <dbReference type="ARBA" id="ARBA00023043"/>
    </source>
</evidence>
<feature type="repeat" description="ANK" evidence="12">
    <location>
        <begin position="205"/>
        <end position="237"/>
    </location>
</feature>
<dbReference type="Gene3D" id="1.10.287.70">
    <property type="match status" value="1"/>
</dbReference>
<evidence type="ECO:0000256" key="10">
    <source>
        <dbReference type="ARBA" id="ARBA00023180"/>
    </source>
</evidence>
<feature type="repeat" description="ANK" evidence="12">
    <location>
        <begin position="351"/>
        <end position="383"/>
    </location>
</feature>
<evidence type="ECO:0000313" key="15">
    <source>
        <dbReference type="EMBL" id="OXU18737.1"/>
    </source>
</evidence>
<accession>A0A232EK53</accession>
<feature type="transmembrane region" description="Helical" evidence="13">
    <location>
        <begin position="580"/>
        <end position="604"/>
    </location>
</feature>
<dbReference type="PRINTS" id="PR01415">
    <property type="entry name" value="ANKYRIN"/>
</dbReference>
<keyword evidence="16" id="KW-1185">Reference proteome</keyword>
<dbReference type="SMART" id="SM00248">
    <property type="entry name" value="ANK"/>
    <property type="match status" value="7"/>
</dbReference>
<dbReference type="PROSITE" id="PS50297">
    <property type="entry name" value="ANK_REP_REGION"/>
    <property type="match status" value="5"/>
</dbReference>
<dbReference type="GO" id="GO:0034703">
    <property type="term" value="C:cation channel complex"/>
    <property type="evidence" value="ECO:0007669"/>
    <property type="project" value="UniProtKB-ARBA"/>
</dbReference>
<sequence>MDTRVKLFMAIERDNIEEALRILSENSDAGLISEGVGPLRITVLQIAIWKGQACLLDLLQQKGIDVNSTDKLGRCGLHYAAQQGNVNIVRWLLQHGALVNSKFVPSFCTKDNRLKERAFNERSFALGNCVESIPSQNRLGRLYLFTRVFDKNNPFSIRATTDAFHFRMYTRQRNWRAGCLPTVNCCIYNLYFCCVSRKLPLPDCWGRTPLHLSVKNNHLEVTKLLIEAGAESNVKDDQGIEPLLLAGSKVTVNDFQELTKYAKIVELLISAGAQVNAVHKNTGLTALHQACILGSTASVKALLNAGSEPVLRCYGTGSTPLHEAAARGHLQILRELMLKIPKECIDLPDKDGHTPLHRAAYQGHRDCVMLLIEQGGSLAAKTRMGISGLDMIFAYVPRPVCLLENALNHGIHCTSTSPLEKDSYIDVDFGVLTPANELQMSVICSLINAAANVEQLSLLQHPLLELFLRLKWNRLRIFFVFLVLVHVCFAMSVSAYSAVLLKKVGYRYLSQKVVLLSTGILLFHNTIQILMVPRYYVRQLETWLSLVCSTTALLVVLSSHENCSKEECRTPEWKLHLVSIVILLSWMHLMLLIGRFPACGYYALMFYTVLKNLLKVLLAFIWLIVGFALSFSVLFHEADQFQSSWKALAKTVVMMMGEYEYADMFAARTNAADSFLLVTGRVVFLAFVILASVVLMNLMIGLAVSDIQALEQVGHIQRLLKQTEFVAHLERVTDHRIFRSRWINKHLKGFIESKRRIPTKLIINITGNLANSNLGVPFELAENLIEIAKSNAKHGDETDGHANGERSKVDFKRAIDNIKLQLRVIEQFKLRDNNHSHVKYLAKLCLKRKSDFEAINI</sequence>
<dbReference type="Pfam" id="PF12796">
    <property type="entry name" value="Ank_2"/>
    <property type="match status" value="2"/>
</dbReference>
<evidence type="ECO:0000256" key="9">
    <source>
        <dbReference type="ARBA" id="ARBA00023136"/>
    </source>
</evidence>
<evidence type="ECO:0000256" key="5">
    <source>
        <dbReference type="ARBA" id="ARBA00022737"/>
    </source>
</evidence>
<dbReference type="AlphaFoldDB" id="A0A232EK53"/>
<dbReference type="PANTHER" id="PTHR47143:SF1">
    <property type="entry name" value="ION_TRANS DOMAIN-CONTAINING PROTEIN"/>
    <property type="match status" value="1"/>
</dbReference>
<comment type="caution">
    <text evidence="15">The sequence shown here is derived from an EMBL/GenBank/DDBJ whole genome shotgun (WGS) entry which is preliminary data.</text>
</comment>
<dbReference type="EMBL" id="NNAY01003873">
    <property type="protein sequence ID" value="OXU18737.1"/>
    <property type="molecule type" value="Genomic_DNA"/>
</dbReference>
<feature type="transmembrane region" description="Helical" evidence="13">
    <location>
        <begin position="513"/>
        <end position="531"/>
    </location>
</feature>
<dbReference type="InterPro" id="IPR002110">
    <property type="entry name" value="Ankyrin_rpt"/>
</dbReference>
<keyword evidence="10" id="KW-0325">Glycoprotein</keyword>
<dbReference type="PROSITE" id="PS50088">
    <property type="entry name" value="ANK_REPEAT"/>
    <property type="match status" value="5"/>
</dbReference>
<dbReference type="Gene3D" id="1.25.40.20">
    <property type="entry name" value="Ankyrin repeat-containing domain"/>
    <property type="match status" value="3"/>
</dbReference>
<dbReference type="Proteomes" id="UP000215335">
    <property type="component" value="Unassembled WGS sequence"/>
</dbReference>
<comment type="subcellular location">
    <subcellularLocation>
        <location evidence="1">Membrane</location>
        <topology evidence="1">Multi-pass membrane protein</topology>
    </subcellularLocation>
</comment>
<dbReference type="GO" id="GO:0005216">
    <property type="term" value="F:monoatomic ion channel activity"/>
    <property type="evidence" value="ECO:0007669"/>
    <property type="project" value="InterPro"/>
</dbReference>
<keyword evidence="2" id="KW-0813">Transport</keyword>
<evidence type="ECO:0000256" key="6">
    <source>
        <dbReference type="ARBA" id="ARBA00022989"/>
    </source>
</evidence>
<dbReference type="Pfam" id="PF00520">
    <property type="entry name" value="Ion_trans"/>
    <property type="match status" value="1"/>
</dbReference>
<dbReference type="Pfam" id="PF00023">
    <property type="entry name" value="Ank"/>
    <property type="match status" value="2"/>
</dbReference>
<feature type="transmembrane region" description="Helical" evidence="13">
    <location>
        <begin position="543"/>
        <end position="560"/>
    </location>
</feature>
<organism evidence="15 16">
    <name type="scientific">Trichomalopsis sarcophagae</name>
    <dbReference type="NCBI Taxonomy" id="543379"/>
    <lineage>
        <taxon>Eukaryota</taxon>
        <taxon>Metazoa</taxon>
        <taxon>Ecdysozoa</taxon>
        <taxon>Arthropoda</taxon>
        <taxon>Hexapoda</taxon>
        <taxon>Insecta</taxon>
        <taxon>Pterygota</taxon>
        <taxon>Neoptera</taxon>
        <taxon>Endopterygota</taxon>
        <taxon>Hymenoptera</taxon>
        <taxon>Apocrita</taxon>
        <taxon>Proctotrupomorpha</taxon>
        <taxon>Chalcidoidea</taxon>
        <taxon>Pteromalidae</taxon>
        <taxon>Pteromalinae</taxon>
        <taxon>Trichomalopsis</taxon>
    </lineage>
</organism>
<keyword evidence="11" id="KW-0407">Ion channel</keyword>
<keyword evidence="8" id="KW-0406">Ion transport</keyword>
<gene>
    <name evidence="15" type="ORF">TSAR_000687</name>
</gene>
<feature type="transmembrane region" description="Helical" evidence="13">
    <location>
        <begin position="682"/>
        <end position="704"/>
    </location>
</feature>
<evidence type="ECO:0000313" key="16">
    <source>
        <dbReference type="Proteomes" id="UP000215335"/>
    </source>
</evidence>
<feature type="repeat" description="ANK" evidence="12">
    <location>
        <begin position="72"/>
        <end position="104"/>
    </location>
</feature>
<dbReference type="SUPFAM" id="SSF48403">
    <property type="entry name" value="Ankyrin repeat"/>
    <property type="match status" value="1"/>
</dbReference>
<proteinExistence type="predicted"/>
<evidence type="ECO:0000256" key="11">
    <source>
        <dbReference type="ARBA" id="ARBA00023303"/>
    </source>
</evidence>